<organism evidence="1 2">
    <name type="scientific">Populus trichocarpa</name>
    <name type="common">Western balsam poplar</name>
    <name type="synonym">Populus balsamifera subsp. trichocarpa</name>
    <dbReference type="NCBI Taxonomy" id="3694"/>
    <lineage>
        <taxon>Eukaryota</taxon>
        <taxon>Viridiplantae</taxon>
        <taxon>Streptophyta</taxon>
        <taxon>Embryophyta</taxon>
        <taxon>Tracheophyta</taxon>
        <taxon>Spermatophyta</taxon>
        <taxon>Magnoliopsida</taxon>
        <taxon>eudicotyledons</taxon>
        <taxon>Gunneridae</taxon>
        <taxon>Pentapetalae</taxon>
        <taxon>rosids</taxon>
        <taxon>fabids</taxon>
        <taxon>Malpighiales</taxon>
        <taxon>Salicaceae</taxon>
        <taxon>Saliceae</taxon>
        <taxon>Populus</taxon>
    </lineage>
</organism>
<evidence type="ECO:0000313" key="1">
    <source>
        <dbReference type="EMBL" id="KAI9380503.1"/>
    </source>
</evidence>
<name>A0ACC0RTC3_POPTR</name>
<sequence length="836" mass="94625">MGSSQTSIPPKKNCFLTVLFLFLSTSSAKNVLRRGSSLSVEDDSDILISPDKTFSCGFYGMGQNAYWFSIWFTNSKDRTVVWMANRDRPANGRGSRVSLLRDGAMVLTDVDGFIIWETNTTSTDVGRAELLDTGNLVLKGPGGKVLWQSFDFPTDTLLPNQLFTKRTKLVARLHSGSYASGYFSFFFDNDNVLRLIYDGPDISSIYWPNPDFNPFGNGRTNYNSSRTAVFDEMGHFISSDLLQFSAPDTGLLRIKRRLTMDHDGNLRLYSLNNETGLWVISWQALSQLCNVHGICGINSICVNTPDPKCSCPPGYEITEPGNWNKGCKPMFNSALSQSQQVKFVLLPHVDFWGFDLNFSASATFDSCMKLCLGDYRCKAFSYRLDGRALCYTKGVLFNGYQSPSFPGNIYLRLPDSVETSQLGILNGTDLICQSAESETTIGSPSMYNFNTKRTRWVYFYFFASAIGLVEILFVISGWWFLFRKRGSPNLAEDGYHLVLSPFRRFTYTELKKATNNFKEELGRGGSGAVYKGFLTDERVVAVKRLENMNQGEDVFWAEVSTIGKINHMNLVRMWGFCSEGKHRLLVYEYMEYQSLDKHLFSPTFLEWKDRFKAALGIAKGLAYLHHECLEWVIHCDVKPGNILLDSEFEPKIADFGLAKLSQRGGKSSDFSQIRGTKGYMAPEWATNLPITAKVDVYSYGVVVLEIVKGIPLSNWVIEGREEHDESDLTRFVRVVKRKIQCGETSWIEEIVDPRLNGQFSRNQATTIVELGMSCVEEDRNKRPTMDSVVQALLECLDESYTQLLDSRQEDKVCYQVKKWSPTQQLVIKSIVPNFVL</sequence>
<protein>
    <submittedName>
        <fullName evidence="1">Uncharacterized protein</fullName>
    </submittedName>
</protein>
<keyword evidence="2" id="KW-1185">Reference proteome</keyword>
<reference evidence="1 2" key="1">
    <citation type="journal article" date="2006" name="Science">
        <title>The genome of black cottonwood, Populus trichocarpa (Torr. &amp; Gray).</title>
        <authorList>
            <person name="Tuskan G.A."/>
            <person name="Difazio S."/>
            <person name="Jansson S."/>
            <person name="Bohlmann J."/>
            <person name="Grigoriev I."/>
            <person name="Hellsten U."/>
            <person name="Putnam N."/>
            <person name="Ralph S."/>
            <person name="Rombauts S."/>
            <person name="Salamov A."/>
            <person name="Schein J."/>
            <person name="Sterck L."/>
            <person name="Aerts A."/>
            <person name="Bhalerao R.R."/>
            <person name="Bhalerao R.P."/>
            <person name="Blaudez D."/>
            <person name="Boerjan W."/>
            <person name="Brun A."/>
            <person name="Brunner A."/>
            <person name="Busov V."/>
            <person name="Campbell M."/>
            <person name="Carlson J."/>
            <person name="Chalot M."/>
            <person name="Chapman J."/>
            <person name="Chen G.L."/>
            <person name="Cooper D."/>
            <person name="Coutinho P.M."/>
            <person name="Couturier J."/>
            <person name="Covert S."/>
            <person name="Cronk Q."/>
            <person name="Cunningham R."/>
            <person name="Davis J."/>
            <person name="Degroeve S."/>
            <person name="Dejardin A."/>
            <person name="Depamphilis C."/>
            <person name="Detter J."/>
            <person name="Dirks B."/>
            <person name="Dubchak I."/>
            <person name="Duplessis S."/>
            <person name="Ehlting J."/>
            <person name="Ellis B."/>
            <person name="Gendler K."/>
            <person name="Goodstein D."/>
            <person name="Gribskov M."/>
            <person name="Grimwood J."/>
            <person name="Groover A."/>
            <person name="Gunter L."/>
            <person name="Hamberger B."/>
            <person name="Heinze B."/>
            <person name="Helariutta Y."/>
            <person name="Henrissat B."/>
            <person name="Holligan D."/>
            <person name="Holt R."/>
            <person name="Huang W."/>
            <person name="Islam-Faridi N."/>
            <person name="Jones S."/>
            <person name="Jones-Rhoades M."/>
            <person name="Jorgensen R."/>
            <person name="Joshi C."/>
            <person name="Kangasjarvi J."/>
            <person name="Karlsson J."/>
            <person name="Kelleher C."/>
            <person name="Kirkpatrick R."/>
            <person name="Kirst M."/>
            <person name="Kohler A."/>
            <person name="Kalluri U."/>
            <person name="Larimer F."/>
            <person name="Leebens-Mack J."/>
            <person name="Leple J.C."/>
            <person name="Locascio P."/>
            <person name="Lou Y."/>
            <person name="Lucas S."/>
            <person name="Martin F."/>
            <person name="Montanini B."/>
            <person name="Napoli C."/>
            <person name="Nelson D.R."/>
            <person name="Nelson C."/>
            <person name="Nieminen K."/>
            <person name="Nilsson O."/>
            <person name="Pereda V."/>
            <person name="Peter G."/>
            <person name="Philippe R."/>
            <person name="Pilate G."/>
            <person name="Poliakov A."/>
            <person name="Razumovskaya J."/>
            <person name="Richardson P."/>
            <person name="Rinaldi C."/>
            <person name="Ritland K."/>
            <person name="Rouze P."/>
            <person name="Ryaboy D."/>
            <person name="Schmutz J."/>
            <person name="Schrader J."/>
            <person name="Segerman B."/>
            <person name="Shin H."/>
            <person name="Siddiqui A."/>
            <person name="Sterky F."/>
            <person name="Terry A."/>
            <person name="Tsai C.J."/>
            <person name="Uberbacher E."/>
            <person name="Unneberg P."/>
            <person name="Vahala J."/>
            <person name="Wall K."/>
            <person name="Wessler S."/>
            <person name="Yang G."/>
            <person name="Yin T."/>
            <person name="Douglas C."/>
            <person name="Marra M."/>
            <person name="Sandberg G."/>
            <person name="Van de Peer Y."/>
            <person name="Rokhsar D."/>
        </authorList>
    </citation>
    <scope>NUCLEOTIDE SEQUENCE [LARGE SCALE GENOMIC DNA]</scope>
    <source>
        <strain evidence="2">cv. Nisqually</strain>
    </source>
</reference>
<dbReference type="EMBL" id="CM009305">
    <property type="protein sequence ID" value="KAI9380503.1"/>
    <property type="molecule type" value="Genomic_DNA"/>
</dbReference>
<accession>A0ACC0RTC3</accession>
<proteinExistence type="predicted"/>
<dbReference type="Proteomes" id="UP000006729">
    <property type="component" value="Chromosome 16"/>
</dbReference>
<gene>
    <name evidence="1" type="ORF">POPTR_016G102700v4</name>
</gene>
<evidence type="ECO:0000313" key="2">
    <source>
        <dbReference type="Proteomes" id="UP000006729"/>
    </source>
</evidence>
<comment type="caution">
    <text evidence="1">The sequence shown here is derived from an EMBL/GenBank/DDBJ whole genome shotgun (WGS) entry which is preliminary data.</text>
</comment>